<organism evidence="1 2">
    <name type="scientific">Trifolium pratense</name>
    <name type="common">Red clover</name>
    <dbReference type="NCBI Taxonomy" id="57577"/>
    <lineage>
        <taxon>Eukaryota</taxon>
        <taxon>Viridiplantae</taxon>
        <taxon>Streptophyta</taxon>
        <taxon>Embryophyta</taxon>
        <taxon>Tracheophyta</taxon>
        <taxon>Spermatophyta</taxon>
        <taxon>Magnoliopsida</taxon>
        <taxon>eudicotyledons</taxon>
        <taxon>Gunneridae</taxon>
        <taxon>Pentapetalae</taxon>
        <taxon>rosids</taxon>
        <taxon>fabids</taxon>
        <taxon>Fabales</taxon>
        <taxon>Fabaceae</taxon>
        <taxon>Papilionoideae</taxon>
        <taxon>50 kb inversion clade</taxon>
        <taxon>NPAAA clade</taxon>
        <taxon>Hologalegina</taxon>
        <taxon>IRL clade</taxon>
        <taxon>Trifolieae</taxon>
        <taxon>Trifolium</taxon>
    </lineage>
</organism>
<reference evidence="1 2" key="1">
    <citation type="journal article" date="2014" name="Am. J. Bot.">
        <title>Genome assembly and annotation for red clover (Trifolium pratense; Fabaceae).</title>
        <authorList>
            <person name="Istvanek J."/>
            <person name="Jaros M."/>
            <person name="Krenek A."/>
            <person name="Repkova J."/>
        </authorList>
    </citation>
    <scope>NUCLEOTIDE SEQUENCE [LARGE SCALE GENOMIC DNA]</scope>
    <source>
        <strain evidence="2">cv. Tatra</strain>
        <tissue evidence="1">Young leaves</tissue>
    </source>
</reference>
<comment type="caution">
    <text evidence="1">The sequence shown here is derived from an EMBL/GenBank/DDBJ whole genome shotgun (WGS) entry which is preliminary data.</text>
</comment>
<feature type="non-terminal residue" evidence="1">
    <location>
        <position position="26"/>
    </location>
</feature>
<proteinExistence type="predicted"/>
<gene>
    <name evidence="1" type="ORF">L195_g042671</name>
</gene>
<reference evidence="1 2" key="2">
    <citation type="journal article" date="2017" name="Front. Plant Sci.">
        <title>Gene Classification and Mining of Molecular Markers Useful in Red Clover (Trifolium pratense) Breeding.</title>
        <authorList>
            <person name="Istvanek J."/>
            <person name="Dluhosova J."/>
            <person name="Dluhos P."/>
            <person name="Patkova L."/>
            <person name="Nedelnik J."/>
            <person name="Repkova J."/>
        </authorList>
    </citation>
    <scope>NUCLEOTIDE SEQUENCE [LARGE SCALE GENOMIC DNA]</scope>
    <source>
        <strain evidence="2">cv. Tatra</strain>
        <tissue evidence="1">Young leaves</tissue>
    </source>
</reference>
<evidence type="ECO:0000313" key="1">
    <source>
        <dbReference type="EMBL" id="PNX86592.1"/>
    </source>
</evidence>
<sequence>MTEKLSTMVFTLWFLGKGGPSSLEFG</sequence>
<dbReference type="Proteomes" id="UP000236291">
    <property type="component" value="Unassembled WGS sequence"/>
</dbReference>
<evidence type="ECO:0000313" key="2">
    <source>
        <dbReference type="Proteomes" id="UP000236291"/>
    </source>
</evidence>
<accession>A0A2K3M717</accession>
<name>A0A2K3M717_TRIPR</name>
<dbReference type="EMBL" id="ASHM01051608">
    <property type="protein sequence ID" value="PNX86592.1"/>
    <property type="molecule type" value="Genomic_DNA"/>
</dbReference>
<protein>
    <submittedName>
        <fullName evidence="1">Uncharacterized protein</fullName>
    </submittedName>
</protein>
<dbReference type="AlphaFoldDB" id="A0A2K3M717"/>